<dbReference type="CDD" id="cd05233">
    <property type="entry name" value="SDR_c"/>
    <property type="match status" value="1"/>
</dbReference>
<reference evidence="6" key="1">
    <citation type="journal article" date="2019" name="Int. J. Syst. Evol. Microbiol.">
        <title>The Global Catalogue of Microorganisms (GCM) 10K type strain sequencing project: providing services to taxonomists for standard genome sequencing and annotation.</title>
        <authorList>
            <consortium name="The Broad Institute Genomics Platform"/>
            <consortium name="The Broad Institute Genome Sequencing Center for Infectious Disease"/>
            <person name="Wu L."/>
            <person name="Ma J."/>
        </authorList>
    </citation>
    <scope>NUCLEOTIDE SEQUENCE [LARGE SCALE GENOMIC DNA]</scope>
    <source>
        <strain evidence="6">JCM 17925</strain>
    </source>
</reference>
<organism evidence="5 6">
    <name type="scientific">Nibrella viscosa</name>
    <dbReference type="NCBI Taxonomy" id="1084524"/>
    <lineage>
        <taxon>Bacteria</taxon>
        <taxon>Pseudomonadati</taxon>
        <taxon>Bacteroidota</taxon>
        <taxon>Cytophagia</taxon>
        <taxon>Cytophagales</taxon>
        <taxon>Spirosomataceae</taxon>
        <taxon>Nibrella</taxon>
    </lineage>
</organism>
<comment type="caution">
    <text evidence="5">The sequence shown here is derived from an EMBL/GenBank/DDBJ whole genome shotgun (WGS) entry which is preliminary data.</text>
</comment>
<name>A0ABP8K2Z5_9BACT</name>
<evidence type="ECO:0000256" key="3">
    <source>
        <dbReference type="RuleBase" id="RU000363"/>
    </source>
</evidence>
<dbReference type="SUPFAM" id="SSF51735">
    <property type="entry name" value="NAD(P)-binding Rossmann-fold domains"/>
    <property type="match status" value="1"/>
</dbReference>
<evidence type="ECO:0000259" key="4">
    <source>
        <dbReference type="SMART" id="SM00822"/>
    </source>
</evidence>
<dbReference type="PRINTS" id="PR00081">
    <property type="entry name" value="GDHRDH"/>
</dbReference>
<dbReference type="EMBL" id="BAABHB010000002">
    <property type="protein sequence ID" value="GAA4399411.1"/>
    <property type="molecule type" value="Genomic_DNA"/>
</dbReference>
<dbReference type="Proteomes" id="UP001500936">
    <property type="component" value="Unassembled WGS sequence"/>
</dbReference>
<dbReference type="PANTHER" id="PTHR44196">
    <property type="entry name" value="DEHYDROGENASE/REDUCTASE SDR FAMILY MEMBER 7B"/>
    <property type="match status" value="1"/>
</dbReference>
<proteinExistence type="inferred from homology"/>
<dbReference type="PRINTS" id="PR00080">
    <property type="entry name" value="SDRFAMILY"/>
</dbReference>
<keyword evidence="6" id="KW-1185">Reference proteome</keyword>
<keyword evidence="2" id="KW-0560">Oxidoreductase</keyword>
<dbReference type="InterPro" id="IPR036291">
    <property type="entry name" value="NAD(P)-bd_dom_sf"/>
</dbReference>
<evidence type="ECO:0000256" key="2">
    <source>
        <dbReference type="ARBA" id="ARBA00023002"/>
    </source>
</evidence>
<protein>
    <submittedName>
        <fullName evidence="5">SDR family oxidoreductase</fullName>
    </submittedName>
</protein>
<gene>
    <name evidence="5" type="ORF">GCM10023187_11180</name>
</gene>
<evidence type="ECO:0000313" key="5">
    <source>
        <dbReference type="EMBL" id="GAA4399411.1"/>
    </source>
</evidence>
<feature type="domain" description="Ketoreductase" evidence="4">
    <location>
        <begin position="17"/>
        <end position="197"/>
    </location>
</feature>
<dbReference type="InterPro" id="IPR057326">
    <property type="entry name" value="KR_dom"/>
</dbReference>
<accession>A0ABP8K2Z5</accession>
<evidence type="ECO:0000313" key="6">
    <source>
        <dbReference type="Proteomes" id="UP001500936"/>
    </source>
</evidence>
<evidence type="ECO:0000256" key="1">
    <source>
        <dbReference type="ARBA" id="ARBA00006484"/>
    </source>
</evidence>
<comment type="similarity">
    <text evidence="1 3">Belongs to the short-chain dehydrogenases/reductases (SDR) family.</text>
</comment>
<dbReference type="PANTHER" id="PTHR44196:SF1">
    <property type="entry name" value="DEHYDROGENASE_REDUCTASE SDR FAMILY MEMBER 7B"/>
    <property type="match status" value="1"/>
</dbReference>
<dbReference type="Gene3D" id="3.40.50.720">
    <property type="entry name" value="NAD(P)-binding Rossmann-like Domain"/>
    <property type="match status" value="1"/>
</dbReference>
<sequence length="246" mass="26756">MPYFAEKPKTKMPVEHKVFIISGASRGIGRATALLLAEKGANVVVTARNADELKTLETEAGGRIIAVPGDVANESDMQQVVQTALDRFGRIDVVINNAGYGVFKNVDELTVEEWDALMATNVKGTFLLTRAALPAMKAQGEGHIVVVASDVAKRTFAGGSLYTASKYAQEAFMGALRKEVRPHGIKVSGVYSGLVDSHFHAKGQGHETSQNWLKENDMAEALYYIVSQPAHVVIDELMIHPLEQEY</sequence>
<dbReference type="InterPro" id="IPR002347">
    <property type="entry name" value="SDR_fam"/>
</dbReference>
<dbReference type="SMART" id="SM00822">
    <property type="entry name" value="PKS_KR"/>
    <property type="match status" value="1"/>
</dbReference>
<dbReference type="Pfam" id="PF00106">
    <property type="entry name" value="adh_short"/>
    <property type="match status" value="1"/>
</dbReference>